<proteinExistence type="predicted"/>
<dbReference type="Pfam" id="PF11079">
    <property type="entry name" value="YqhG"/>
    <property type="match status" value="2"/>
</dbReference>
<dbReference type="EMBL" id="PNXQ01000014">
    <property type="protein sequence ID" value="TKH42983.1"/>
    <property type="molecule type" value="Genomic_DNA"/>
</dbReference>
<organism evidence="3 4">
    <name type="scientific">Paenibacillus terrae</name>
    <dbReference type="NCBI Taxonomy" id="159743"/>
    <lineage>
        <taxon>Bacteria</taxon>
        <taxon>Bacillati</taxon>
        <taxon>Bacillota</taxon>
        <taxon>Bacilli</taxon>
        <taxon>Bacillales</taxon>
        <taxon>Paenibacillaceae</taxon>
        <taxon>Paenibacillus</taxon>
    </lineage>
</organism>
<dbReference type="AlphaFoldDB" id="A0A4U2PTW5"/>
<protein>
    <recommendedName>
        <fullName evidence="5">YqhG</fullName>
    </recommendedName>
</protein>
<accession>A0A4U2PTW5</accession>
<gene>
    <name evidence="3" type="ORF">C1I60_15740</name>
</gene>
<dbReference type="RefSeq" id="WP_137062584.1">
    <property type="nucleotide sequence ID" value="NZ_PNXQ01000014.1"/>
</dbReference>
<evidence type="ECO:0000313" key="3">
    <source>
        <dbReference type="EMBL" id="TKH42983.1"/>
    </source>
</evidence>
<feature type="coiled-coil region" evidence="1">
    <location>
        <begin position="258"/>
        <end position="313"/>
    </location>
</feature>
<feature type="compositionally biased region" description="Polar residues" evidence="2">
    <location>
        <begin position="78"/>
        <end position="93"/>
    </location>
</feature>
<dbReference type="InterPro" id="IPR024562">
    <property type="entry name" value="YqhG"/>
</dbReference>
<evidence type="ECO:0000313" key="4">
    <source>
        <dbReference type="Proteomes" id="UP000308114"/>
    </source>
</evidence>
<dbReference type="Proteomes" id="UP000308114">
    <property type="component" value="Unassembled WGS sequence"/>
</dbReference>
<evidence type="ECO:0000256" key="2">
    <source>
        <dbReference type="SAM" id="MobiDB-lite"/>
    </source>
</evidence>
<feature type="region of interest" description="Disordered" evidence="2">
    <location>
        <begin position="78"/>
        <end position="114"/>
    </location>
</feature>
<comment type="caution">
    <text evidence="3">The sequence shown here is derived from an EMBL/GenBank/DDBJ whole genome shotgun (WGS) entry which is preliminary data.</text>
</comment>
<sequence length="335" mass="38079">MTMNSQQVQRFVLTYLEATGCSVIERTPNHVTVKLSPEADKALTNRPYYWGYVERTGVPAQTMSFTFIFDGEAYRTAQESSMDNMSSTKNTSIPPSQAQPGQGPQQAPVSGSPAQDQVMGRYFGHVPALPQLGPGRILQEELRYGSRRLHQIFEAARDGGKYVNLFEQPNAHQLSAHSPAVYEAWLGVCYKIEFACDLKREELHWLGISLKSGTIVPDFGSMLQSRLLSPLLAGNMHVQPAKLSVPEASTSLENYLNVQLSQQDYEWAEQARERLREELEVIDHYYDDLVKEQKEEEEKKEAVQEQHQARRKEMVWQYEPKVLVSAINCGIFHLR</sequence>
<reference evidence="3 4" key="1">
    <citation type="submission" date="2018-01" db="EMBL/GenBank/DDBJ databases">
        <title>Bacillales members from the olive rhizosphere are effective biological control agents against Verticillium dahliae.</title>
        <authorList>
            <person name="Gomez-Lama C."/>
            <person name="Legarda G."/>
            <person name="Ruano-Rosa D."/>
            <person name="Pizarro-Tobias P."/>
            <person name="Valverde-Corredor A."/>
            <person name="Niqui J.L."/>
            <person name="Trivino J.C."/>
            <person name="Roca A."/>
            <person name="Mercado-Blanco J."/>
        </authorList>
    </citation>
    <scope>NUCLEOTIDE SEQUENCE [LARGE SCALE GENOMIC DNA]</scope>
    <source>
        <strain evidence="3 4">PIC167</strain>
    </source>
</reference>
<keyword evidence="1" id="KW-0175">Coiled coil</keyword>
<name>A0A4U2PTW5_9BACL</name>
<feature type="compositionally biased region" description="Low complexity" evidence="2">
    <location>
        <begin position="94"/>
        <end position="113"/>
    </location>
</feature>
<evidence type="ECO:0008006" key="5">
    <source>
        <dbReference type="Google" id="ProtNLM"/>
    </source>
</evidence>
<evidence type="ECO:0000256" key="1">
    <source>
        <dbReference type="SAM" id="Coils"/>
    </source>
</evidence>